<reference evidence="4" key="1">
    <citation type="submission" date="2021-03" db="EMBL/GenBank/DDBJ databases">
        <title>Revisited historic fungal species revealed as producer of novel bioactive compounds through whole genome sequencing and comparative genomics.</title>
        <authorList>
            <person name="Vignolle G.A."/>
            <person name="Hochenegger N."/>
            <person name="Mach R.L."/>
            <person name="Mach-Aigner A.R."/>
            <person name="Javad Rahimi M."/>
            <person name="Salim K.A."/>
            <person name="Chan C.M."/>
            <person name="Lim L.B.L."/>
            <person name="Cai F."/>
            <person name="Druzhinina I.S."/>
            <person name="U'Ren J.M."/>
            <person name="Derntl C."/>
        </authorList>
    </citation>
    <scope>NUCLEOTIDE SEQUENCE</scope>
    <source>
        <strain evidence="4">TUCIM 5799</strain>
    </source>
</reference>
<proteinExistence type="predicted"/>
<protein>
    <recommendedName>
        <fullName evidence="3">Chromo domain-containing protein</fullName>
    </recommendedName>
</protein>
<comment type="caution">
    <text evidence="4">The sequence shown here is derived from an EMBL/GenBank/DDBJ whole genome shotgun (WGS) entry which is preliminary data.</text>
</comment>
<feature type="compositionally biased region" description="Polar residues" evidence="2">
    <location>
        <begin position="174"/>
        <end position="187"/>
    </location>
</feature>
<feature type="compositionally biased region" description="Basic and acidic residues" evidence="2">
    <location>
        <begin position="149"/>
        <end position="167"/>
    </location>
</feature>
<dbReference type="SUPFAM" id="SSF54160">
    <property type="entry name" value="Chromo domain-like"/>
    <property type="match status" value="1"/>
</dbReference>
<feature type="compositionally biased region" description="Basic residues" evidence="2">
    <location>
        <begin position="327"/>
        <end position="336"/>
    </location>
</feature>
<dbReference type="Gene3D" id="2.40.50.40">
    <property type="match status" value="1"/>
</dbReference>
<feature type="domain" description="Chromo" evidence="3">
    <location>
        <begin position="350"/>
        <end position="404"/>
    </location>
</feature>
<evidence type="ECO:0000256" key="2">
    <source>
        <dbReference type="SAM" id="MobiDB-lite"/>
    </source>
</evidence>
<dbReference type="AlphaFoldDB" id="A0A9P9WHL8"/>
<dbReference type="Pfam" id="PF00385">
    <property type="entry name" value="Chromo"/>
    <property type="match status" value="1"/>
</dbReference>
<name>A0A9P9WHL8_9PEZI</name>
<dbReference type="InterPro" id="IPR023780">
    <property type="entry name" value="Chromo_domain"/>
</dbReference>
<feature type="region of interest" description="Disordered" evidence="2">
    <location>
        <begin position="220"/>
        <end position="244"/>
    </location>
</feature>
<gene>
    <name evidence="4" type="ORF">JX265_008617</name>
</gene>
<evidence type="ECO:0000313" key="5">
    <source>
        <dbReference type="Proteomes" id="UP000829685"/>
    </source>
</evidence>
<dbReference type="Proteomes" id="UP000829685">
    <property type="component" value="Unassembled WGS sequence"/>
</dbReference>
<dbReference type="CDD" id="cd00024">
    <property type="entry name" value="CD_CSD"/>
    <property type="match status" value="1"/>
</dbReference>
<evidence type="ECO:0000313" key="4">
    <source>
        <dbReference type="EMBL" id="KAI1864246.1"/>
    </source>
</evidence>
<evidence type="ECO:0000259" key="3">
    <source>
        <dbReference type="Pfam" id="PF00385"/>
    </source>
</evidence>
<comment type="subunit">
    <text evidence="1">Component of the NuA4 histone acetyltransferase complex.</text>
</comment>
<feature type="region of interest" description="Disordered" evidence="2">
    <location>
        <begin position="135"/>
        <end position="187"/>
    </location>
</feature>
<dbReference type="EMBL" id="JAFIMR010000024">
    <property type="protein sequence ID" value="KAI1864246.1"/>
    <property type="molecule type" value="Genomic_DNA"/>
</dbReference>
<sequence length="508" mass="55486">MRIQKRPLRSSIQVVLPSRVRSYTRGSGPALAPLRIALKNDSTAYITAKDVLPTSTRSGGLKLQMHYVVRWTDLPAASVLIPATHIIDHVSPRALEDYEYRLLLEAEAAEAGQRNEAESAAAMVAAGAMSIMGASGAPQARKRKRGRPNKADQLMREDAARPTKEDVSALLPATRTTGPSLSTPQKSLSTAIHELGVEEDVEDESEDAIFKQLYSQHASPSLCSDNVDAEGSDAEEPAHSPPVELNAHNSTLVLDTKSTVTQRPSSPKSMSTSQFRIEIPLSSHAKTAGPSGFTPAGRSAGRWPSDSPVRVPATITQQRTTRDHLAHSSRKRKRKNSVAPANAPTDESAYEVKRLEDDKIVDVDGKKEHWFRVRWEGNWPPDQNPTWEPMANIPRNLVKKYLKKRGAKAYSVHVGLDEVDGGPIIPRRKYSSVAEAFAGEIEDAPHGQSPRNTGDDYAGEERLLVDEHESTPMPFRFSVHGTTSLDFAGAFGMFHGDGNGQDNLDPPL</sequence>
<dbReference type="InterPro" id="IPR016197">
    <property type="entry name" value="Chromo-like_dom_sf"/>
</dbReference>
<keyword evidence="5" id="KW-1185">Reference proteome</keyword>
<organism evidence="4 5">
    <name type="scientific">Neoarthrinium moseri</name>
    <dbReference type="NCBI Taxonomy" id="1658444"/>
    <lineage>
        <taxon>Eukaryota</taxon>
        <taxon>Fungi</taxon>
        <taxon>Dikarya</taxon>
        <taxon>Ascomycota</taxon>
        <taxon>Pezizomycotina</taxon>
        <taxon>Sordariomycetes</taxon>
        <taxon>Xylariomycetidae</taxon>
        <taxon>Amphisphaeriales</taxon>
        <taxon>Apiosporaceae</taxon>
        <taxon>Neoarthrinium</taxon>
    </lineage>
</organism>
<evidence type="ECO:0000256" key="1">
    <source>
        <dbReference type="ARBA" id="ARBA00011353"/>
    </source>
</evidence>
<accession>A0A9P9WHL8</accession>
<feature type="region of interest" description="Disordered" evidence="2">
    <location>
        <begin position="284"/>
        <end position="347"/>
    </location>
</feature>